<dbReference type="InterPro" id="IPR010451">
    <property type="entry name" value="Acetoacetate_decarboxylase"/>
</dbReference>
<comment type="similarity">
    <text evidence="1">Belongs to the paxM FAD-dependent monooxygenase family.</text>
</comment>
<evidence type="ECO:0000256" key="1">
    <source>
        <dbReference type="ARBA" id="ARBA00007992"/>
    </source>
</evidence>
<keyword evidence="5" id="KW-0503">Monooxygenase</keyword>
<evidence type="ECO:0000259" key="6">
    <source>
        <dbReference type="Pfam" id="PF01494"/>
    </source>
</evidence>
<dbReference type="EMBL" id="CP055903">
    <property type="protein sequence ID" value="QKX63891.1"/>
    <property type="molecule type" value="Genomic_DNA"/>
</dbReference>
<dbReference type="AlphaFoldDB" id="A0A7H8RDV1"/>
<dbReference type="InterPro" id="IPR023375">
    <property type="entry name" value="ADC_dom_sf"/>
</dbReference>
<evidence type="ECO:0000313" key="7">
    <source>
        <dbReference type="EMBL" id="QKX63891.1"/>
    </source>
</evidence>
<dbReference type="SUPFAM" id="SSF51905">
    <property type="entry name" value="FAD/NAD(P)-binding domain"/>
    <property type="match status" value="1"/>
</dbReference>
<dbReference type="SUPFAM" id="SSF54373">
    <property type="entry name" value="FAD-linked reductases, C-terminal domain"/>
    <property type="match status" value="1"/>
</dbReference>
<sequence length="696" mass="77268">METSSTVSLRAAIVGAGIGGLTAAIALRREGHHVDIYEQSQLANEIGAAIHISPNANSILNQLGINHEEQGGTRLRQIRFYSASGEILKEIDVAADSHRWQKPWILAHRAHLHSHLKEKALSPEGSGVPARLHTSARVASVDADNARILLENGDSVQADVIIGADGVHSRCRSAIPNHSISPAPAAFNAFRFLVPVSEISTDPRTASITEAIGSMDMYYQDDRKVVIYPCVRNTLLNFVCIYPAALSPCTSDDYSKLGSKKMLLQIFHDFATPLVDTMQKCDEKELKLYPLLDMDTLPDFIHGRLALLGDAAHPFTPHLAQGGAMAMEDGVSLGILLSQLGSTDEVPERLRLYSQARYARATKIQNFSRLAGHENSDSETGNNVEKWKVSKYLEYGLSHDEIHASTQRLREYQWQTRKRCYWRQPISFGPLPGPRQDLWNYPRPHGLSEAHSIVATITFSTSATLLRNLLPSPAYSFIRSDTVAHVSVSIQSIQNLAWLGGRGYDLVTFHIHGVQYRGQDGSKTQGSYCPVLFENLTDPILSGREELGWPKLFSDIRVQQPSDTEYHAQVSWNGAQWASFSLTMLQSQDEGKSLNSPAEKKNLLVHKYMPRTTDQPCREKADADYAVLVKTSPAVVEQRMRTSTAKLSITARTERELPTLYPIVNRLAELPVLEIVEATVERVLGMDDFSTTSRID</sequence>
<keyword evidence="4" id="KW-0560">Oxidoreductase</keyword>
<feature type="domain" description="FAD-binding" evidence="6">
    <location>
        <begin position="11"/>
        <end position="367"/>
    </location>
</feature>
<proteinExistence type="inferred from homology"/>
<dbReference type="InterPro" id="IPR036188">
    <property type="entry name" value="FAD/NAD-bd_sf"/>
</dbReference>
<dbReference type="GO" id="GO:0071949">
    <property type="term" value="F:FAD binding"/>
    <property type="evidence" value="ECO:0007669"/>
    <property type="project" value="InterPro"/>
</dbReference>
<organism evidence="7 8">
    <name type="scientific">Talaromyces rugulosus</name>
    <name type="common">Penicillium rugulosum</name>
    <dbReference type="NCBI Taxonomy" id="121627"/>
    <lineage>
        <taxon>Eukaryota</taxon>
        <taxon>Fungi</taxon>
        <taxon>Dikarya</taxon>
        <taxon>Ascomycota</taxon>
        <taxon>Pezizomycotina</taxon>
        <taxon>Eurotiomycetes</taxon>
        <taxon>Eurotiomycetidae</taxon>
        <taxon>Eurotiales</taxon>
        <taxon>Trichocomaceae</taxon>
        <taxon>Talaromyces</taxon>
        <taxon>Talaromyces sect. Islandici</taxon>
    </lineage>
</organism>
<dbReference type="OrthoDB" id="1047367at2759"/>
<evidence type="ECO:0000256" key="2">
    <source>
        <dbReference type="ARBA" id="ARBA00022630"/>
    </source>
</evidence>
<keyword evidence="2" id="KW-0285">Flavoprotein</keyword>
<dbReference type="SUPFAM" id="SSF160104">
    <property type="entry name" value="Acetoacetate decarboxylase-like"/>
    <property type="match status" value="1"/>
</dbReference>
<dbReference type="Gene3D" id="2.40.400.10">
    <property type="entry name" value="Acetoacetate decarboxylase-like"/>
    <property type="match status" value="1"/>
</dbReference>
<dbReference type="GO" id="GO:0016829">
    <property type="term" value="F:lyase activity"/>
    <property type="evidence" value="ECO:0007669"/>
    <property type="project" value="InterPro"/>
</dbReference>
<evidence type="ECO:0000256" key="3">
    <source>
        <dbReference type="ARBA" id="ARBA00022827"/>
    </source>
</evidence>
<dbReference type="GeneID" id="55998542"/>
<dbReference type="Pfam" id="PF01494">
    <property type="entry name" value="FAD_binding_3"/>
    <property type="match status" value="1"/>
</dbReference>
<protein>
    <recommendedName>
        <fullName evidence="6">FAD-binding domain-containing protein</fullName>
    </recommendedName>
</protein>
<dbReference type="PANTHER" id="PTHR13789:SF261">
    <property type="entry name" value="HYDROXYLASE, PUTATIVE (AFU_ORTHOLOGUE AFUA_7G00590)-RELATED"/>
    <property type="match status" value="1"/>
</dbReference>
<keyword evidence="3" id="KW-0274">FAD</keyword>
<dbReference type="Gene3D" id="3.50.50.60">
    <property type="entry name" value="FAD/NAD(P)-binding domain"/>
    <property type="match status" value="1"/>
</dbReference>
<accession>A0A7H8RDV1</accession>
<evidence type="ECO:0000313" key="8">
    <source>
        <dbReference type="Proteomes" id="UP000509510"/>
    </source>
</evidence>
<name>A0A7H8RDV1_TALRU</name>
<evidence type="ECO:0000256" key="4">
    <source>
        <dbReference type="ARBA" id="ARBA00023002"/>
    </source>
</evidence>
<dbReference type="InterPro" id="IPR002938">
    <property type="entry name" value="FAD-bd"/>
</dbReference>
<gene>
    <name evidence="7" type="ORF">TRUGW13939_11063</name>
</gene>
<keyword evidence="8" id="KW-1185">Reference proteome</keyword>
<dbReference type="Pfam" id="PF06314">
    <property type="entry name" value="ADC"/>
    <property type="match status" value="1"/>
</dbReference>
<evidence type="ECO:0000256" key="5">
    <source>
        <dbReference type="ARBA" id="ARBA00023033"/>
    </source>
</evidence>
<dbReference type="PANTHER" id="PTHR13789">
    <property type="entry name" value="MONOOXYGENASE"/>
    <property type="match status" value="1"/>
</dbReference>
<dbReference type="Proteomes" id="UP000509510">
    <property type="component" value="Chromosome VI"/>
</dbReference>
<dbReference type="RefSeq" id="XP_035350065.1">
    <property type="nucleotide sequence ID" value="XM_035494172.1"/>
</dbReference>
<reference evidence="8" key="1">
    <citation type="submission" date="2020-06" db="EMBL/GenBank/DDBJ databases">
        <title>A chromosome-scale genome assembly of Talaromyces rugulosus W13939.</title>
        <authorList>
            <person name="Wang B."/>
            <person name="Guo L."/>
            <person name="Ye K."/>
            <person name="Wang L."/>
        </authorList>
    </citation>
    <scope>NUCLEOTIDE SEQUENCE [LARGE SCALE GENOMIC DNA]</scope>
    <source>
        <strain evidence="8">W13939</strain>
    </source>
</reference>
<dbReference type="InterPro" id="IPR050493">
    <property type="entry name" value="FAD-dep_Monooxygenase_BioMet"/>
</dbReference>
<dbReference type="KEGG" id="trg:TRUGW13939_11063"/>
<dbReference type="PRINTS" id="PR00420">
    <property type="entry name" value="RNGMNOXGNASE"/>
</dbReference>
<dbReference type="GO" id="GO:0004497">
    <property type="term" value="F:monooxygenase activity"/>
    <property type="evidence" value="ECO:0007669"/>
    <property type="project" value="UniProtKB-KW"/>
</dbReference>